<organism evidence="1 2">
    <name type="scientific">Tsukamurella paurometabola</name>
    <name type="common">Corynebacterium paurometabolum</name>
    <dbReference type="NCBI Taxonomy" id="2061"/>
    <lineage>
        <taxon>Bacteria</taxon>
        <taxon>Bacillati</taxon>
        <taxon>Actinomycetota</taxon>
        <taxon>Actinomycetes</taxon>
        <taxon>Mycobacteriales</taxon>
        <taxon>Tsukamurellaceae</taxon>
        <taxon>Tsukamurella</taxon>
    </lineage>
</organism>
<name>A0A3P8K2P1_TSUPA</name>
<evidence type="ECO:0000313" key="1">
    <source>
        <dbReference type="EMBL" id="VDR39689.1"/>
    </source>
</evidence>
<dbReference type="OrthoDB" id="4378220at2"/>
<dbReference type="AlphaFoldDB" id="A0A3P8K2P1"/>
<evidence type="ECO:0000313" key="2">
    <source>
        <dbReference type="Proteomes" id="UP000271626"/>
    </source>
</evidence>
<accession>A0A3P8K2P1</accession>
<sequence length="197" mass="21460">MLGFGKRRGDARDSRDEPDDAFVALGFGAFQVYDAETSRINSAVVSAITAKDVRVIAADWRGVQFWVEARVAVDGDDDDAMVSMFDPSTMVSDTVIEQKPFVEAIISGSVVAGVDAEGLRAWLDERELESLPPNTCVPVYPQQFITGSEGRELLSPESYSTPDWLIFCAKSLAVMNTLGLRSGEPLPPDFHDRVAAL</sequence>
<dbReference type="Proteomes" id="UP000271626">
    <property type="component" value="Chromosome"/>
</dbReference>
<dbReference type="EMBL" id="LR131273">
    <property type="protein sequence ID" value="VDR39689.1"/>
    <property type="molecule type" value="Genomic_DNA"/>
</dbReference>
<gene>
    <name evidence="1" type="ORF">NCTC10741_02834</name>
</gene>
<reference evidence="1 2" key="1">
    <citation type="submission" date="2018-12" db="EMBL/GenBank/DDBJ databases">
        <authorList>
            <consortium name="Pathogen Informatics"/>
        </authorList>
    </citation>
    <scope>NUCLEOTIDE SEQUENCE [LARGE SCALE GENOMIC DNA]</scope>
    <source>
        <strain evidence="1 2">NCTC10741</strain>
    </source>
</reference>
<dbReference type="RefSeq" id="WP_126196756.1">
    <property type="nucleotide sequence ID" value="NZ_CP085954.1"/>
</dbReference>
<protein>
    <submittedName>
        <fullName evidence="1">Uncharacterized protein</fullName>
    </submittedName>
</protein>
<proteinExistence type="predicted"/>